<dbReference type="PROSITE" id="PS51257">
    <property type="entry name" value="PROKAR_LIPOPROTEIN"/>
    <property type="match status" value="1"/>
</dbReference>
<organism evidence="6 7">
    <name type="scientific">Phytoactinopolyspora mesophila</name>
    <dbReference type="NCBI Taxonomy" id="2650750"/>
    <lineage>
        <taxon>Bacteria</taxon>
        <taxon>Bacillati</taxon>
        <taxon>Actinomycetota</taxon>
        <taxon>Actinomycetes</taxon>
        <taxon>Jiangellales</taxon>
        <taxon>Jiangellaceae</taxon>
        <taxon>Phytoactinopolyspora</taxon>
    </lineage>
</organism>
<evidence type="ECO:0000256" key="3">
    <source>
        <dbReference type="ARBA" id="ARBA00022729"/>
    </source>
</evidence>
<accession>A0A7K3M0Y4</accession>
<evidence type="ECO:0000256" key="2">
    <source>
        <dbReference type="ARBA" id="ARBA00007639"/>
    </source>
</evidence>
<keyword evidence="3 4" id="KW-0732">Signal</keyword>
<comment type="caution">
    <text evidence="6">The sequence shown here is derived from an EMBL/GenBank/DDBJ whole genome shotgun (WGS) entry which is preliminary data.</text>
</comment>
<comment type="subcellular location">
    <subcellularLocation>
        <location evidence="1">Cell envelope</location>
    </subcellularLocation>
</comment>
<dbReference type="GO" id="GO:0030313">
    <property type="term" value="C:cell envelope"/>
    <property type="evidence" value="ECO:0007669"/>
    <property type="project" value="UniProtKB-SubCell"/>
</dbReference>
<dbReference type="Gene3D" id="3.40.50.2300">
    <property type="match status" value="2"/>
</dbReference>
<dbReference type="PANTHER" id="PTHR46847">
    <property type="entry name" value="D-ALLOSE-BINDING PERIPLASMIC PROTEIN-RELATED"/>
    <property type="match status" value="1"/>
</dbReference>
<dbReference type="InterPro" id="IPR028082">
    <property type="entry name" value="Peripla_BP_I"/>
</dbReference>
<sequence length="314" mass="31607">MRRPLIAVVATLTLAVAACGNDDGNGNDGDAAAGDVTIGLSISTLENPFFVTLRDGAEAVAEDAGIELRVSDARDDAQSQANHVQDFITRSVDVLVVNPVDTAAIVPSIEAANDAGIPVVTVDRGSDGGEIAAHVASDNVLGGRLAGEFLFEQIGDSGEVAQLEGIAGTSAARDRGAGFQEALDAASGIDLVGSQAANFSRDEGLTVAENVLQANSGLAGVFAQNDEMALGAVEAARSAGLLDDLVIVGFDATDDALAAIDSGEMDATVAQLPSDMGGAAIEAAIAIANGDDVDAEQSVEVQLVTADNVGDFLE</sequence>
<dbReference type="GO" id="GO:0030246">
    <property type="term" value="F:carbohydrate binding"/>
    <property type="evidence" value="ECO:0007669"/>
    <property type="project" value="UniProtKB-ARBA"/>
</dbReference>
<feature type="domain" description="Periplasmic binding protein" evidence="5">
    <location>
        <begin position="38"/>
        <end position="291"/>
    </location>
</feature>
<keyword evidence="7" id="KW-1185">Reference proteome</keyword>
<dbReference type="InterPro" id="IPR025997">
    <property type="entry name" value="SBP_2_dom"/>
</dbReference>
<feature type="chain" id="PRO_5038853215" evidence="4">
    <location>
        <begin position="21"/>
        <end position="314"/>
    </location>
</feature>
<evidence type="ECO:0000259" key="5">
    <source>
        <dbReference type="Pfam" id="PF13407"/>
    </source>
</evidence>
<dbReference type="SUPFAM" id="SSF53822">
    <property type="entry name" value="Periplasmic binding protein-like I"/>
    <property type="match status" value="1"/>
</dbReference>
<protein>
    <submittedName>
        <fullName evidence="6">Substrate-binding domain-containing protein</fullName>
    </submittedName>
</protein>
<dbReference type="Proteomes" id="UP000460435">
    <property type="component" value="Unassembled WGS sequence"/>
</dbReference>
<proteinExistence type="inferred from homology"/>
<evidence type="ECO:0000256" key="1">
    <source>
        <dbReference type="ARBA" id="ARBA00004196"/>
    </source>
</evidence>
<dbReference type="AlphaFoldDB" id="A0A7K3M0Y4"/>
<dbReference type="Pfam" id="PF13407">
    <property type="entry name" value="Peripla_BP_4"/>
    <property type="match status" value="1"/>
</dbReference>
<dbReference type="EMBL" id="WLZY01000002">
    <property type="protein sequence ID" value="NDL56934.1"/>
    <property type="molecule type" value="Genomic_DNA"/>
</dbReference>
<evidence type="ECO:0000313" key="7">
    <source>
        <dbReference type="Proteomes" id="UP000460435"/>
    </source>
</evidence>
<evidence type="ECO:0000256" key="4">
    <source>
        <dbReference type="SAM" id="SignalP"/>
    </source>
</evidence>
<comment type="similarity">
    <text evidence="2">Belongs to the bacterial solute-binding protein 2 family.</text>
</comment>
<reference evidence="6 7" key="1">
    <citation type="submission" date="2019-11" db="EMBL/GenBank/DDBJ databases">
        <authorList>
            <person name="Li X.-J."/>
            <person name="Feng X.-M."/>
        </authorList>
    </citation>
    <scope>NUCLEOTIDE SEQUENCE [LARGE SCALE GENOMIC DNA]</scope>
    <source>
        <strain evidence="6 7">XMNu-373</strain>
    </source>
</reference>
<feature type="signal peptide" evidence="4">
    <location>
        <begin position="1"/>
        <end position="20"/>
    </location>
</feature>
<dbReference type="RefSeq" id="WP_162449630.1">
    <property type="nucleotide sequence ID" value="NZ_WLZY01000002.1"/>
</dbReference>
<dbReference type="PANTHER" id="PTHR46847:SF1">
    <property type="entry name" value="D-ALLOSE-BINDING PERIPLASMIC PROTEIN-RELATED"/>
    <property type="match status" value="1"/>
</dbReference>
<evidence type="ECO:0000313" key="6">
    <source>
        <dbReference type="EMBL" id="NDL56934.1"/>
    </source>
</evidence>
<gene>
    <name evidence="6" type="ORF">F7O44_07600</name>
</gene>
<name>A0A7K3M0Y4_9ACTN</name>